<sequence length="483" mass="55771">MKYIKLNTTYSLRNESTCSYIIRKNMFVNYDLNNYQRIYPIPPFLGYIFSHIGKMEYSKAIQAVGKTLNVDPNMLAHFLSKIIEESSKSLLFLGKEISFPENLLIQSKQKDNRTYYTVDGFSPMNAYTVCRPHTPISVNFMVTEKCNTNCIYCYAKRDTRQEMSTSEILKVFKDLSDYAIVNLTLTGGDIFARKDWYEIISYSKDAGFGYLISTKTALREADIIKLKQLGIHQLQFSLDSVSPSILRDMINADDGYCDRLKAMFQTCTNQDIKISLRTVLCGQNTNVDSIKTLCDFVDTYNCISNWVITPAFYSENKRDYNHYAVSNEMLKTAFTYLQKRNMRIRPLFNKLNNKGYILQRTKDVGDFVEHNQICYANTYSMSILPSGECTVCEMLYYNKYFVLGNIKEKSVEEIWNSSRALSLYSPAKENMVEDSACSSCLVFDACKKNIAKRVCYVDVMKVHKHPDYPDPKCPQSKVCHYIL</sequence>
<evidence type="ECO:0000313" key="8">
    <source>
        <dbReference type="Proteomes" id="UP000438914"/>
    </source>
</evidence>
<dbReference type="InterPro" id="IPR023885">
    <property type="entry name" value="4Fe4S-binding_SPASM_dom"/>
</dbReference>
<comment type="cofactor">
    <cofactor evidence="1">
        <name>[4Fe-4S] cluster</name>
        <dbReference type="ChEBI" id="CHEBI:49883"/>
    </cofactor>
</comment>
<dbReference type="InterPro" id="IPR013785">
    <property type="entry name" value="Aldolase_TIM"/>
</dbReference>
<reference evidence="7 8" key="1">
    <citation type="submission" date="2019-08" db="EMBL/GenBank/DDBJ databases">
        <title>In-depth cultivation of the pig gut microbiome towards novel bacterial diversity and tailored functional studies.</title>
        <authorList>
            <person name="Wylensek D."/>
            <person name="Hitch T.C.A."/>
            <person name="Clavel T."/>
        </authorList>
    </citation>
    <scope>NUCLEOTIDE SEQUENCE [LARGE SCALE GENOMIC DNA]</scope>
    <source>
        <strain evidence="7 8">LKV-178-WT-2A</strain>
    </source>
</reference>
<dbReference type="PANTHER" id="PTHR11228">
    <property type="entry name" value="RADICAL SAM DOMAIN PROTEIN"/>
    <property type="match status" value="1"/>
</dbReference>
<evidence type="ECO:0000256" key="4">
    <source>
        <dbReference type="ARBA" id="ARBA00023004"/>
    </source>
</evidence>
<gene>
    <name evidence="7" type="ORF">FYJ73_15325</name>
</gene>
<dbReference type="CDD" id="cd21109">
    <property type="entry name" value="SPASM"/>
    <property type="match status" value="1"/>
</dbReference>
<keyword evidence="8" id="KW-1185">Reference proteome</keyword>
<name>A0A7K0KJD9_9BACT</name>
<dbReference type="SFLD" id="SFLDG01067">
    <property type="entry name" value="SPASM/twitch_domain_containing"/>
    <property type="match status" value="1"/>
</dbReference>
<organism evidence="7 8">
    <name type="scientific">Hallella mizrahii</name>
    <dbReference type="NCBI Taxonomy" id="2606637"/>
    <lineage>
        <taxon>Bacteria</taxon>
        <taxon>Pseudomonadati</taxon>
        <taxon>Bacteroidota</taxon>
        <taxon>Bacteroidia</taxon>
        <taxon>Bacteroidales</taxon>
        <taxon>Prevotellaceae</taxon>
        <taxon>Hallella</taxon>
    </lineage>
</organism>
<protein>
    <submittedName>
        <fullName evidence="7">Radical SAM protein</fullName>
    </submittedName>
</protein>
<dbReference type="Proteomes" id="UP000438914">
    <property type="component" value="Unassembled WGS sequence"/>
</dbReference>
<keyword evidence="5" id="KW-0411">Iron-sulfur</keyword>
<dbReference type="GO" id="GO:0046872">
    <property type="term" value="F:metal ion binding"/>
    <property type="evidence" value="ECO:0007669"/>
    <property type="project" value="UniProtKB-KW"/>
</dbReference>
<accession>A0A7K0KJD9</accession>
<feature type="domain" description="Radical SAM core" evidence="6">
    <location>
        <begin position="130"/>
        <end position="347"/>
    </location>
</feature>
<dbReference type="RefSeq" id="WP_154535613.1">
    <property type="nucleotide sequence ID" value="NZ_VUNG01000075.1"/>
</dbReference>
<dbReference type="InterPro" id="IPR050377">
    <property type="entry name" value="Radical_SAM_PqqE_MftC-like"/>
</dbReference>
<evidence type="ECO:0000313" key="7">
    <source>
        <dbReference type="EMBL" id="MST86018.1"/>
    </source>
</evidence>
<keyword evidence="3" id="KW-0479">Metal-binding</keyword>
<evidence type="ECO:0000256" key="1">
    <source>
        <dbReference type="ARBA" id="ARBA00001966"/>
    </source>
</evidence>
<dbReference type="SFLD" id="SFLDS00029">
    <property type="entry name" value="Radical_SAM"/>
    <property type="match status" value="1"/>
</dbReference>
<dbReference type="SUPFAM" id="SSF102114">
    <property type="entry name" value="Radical SAM enzymes"/>
    <property type="match status" value="1"/>
</dbReference>
<dbReference type="AlphaFoldDB" id="A0A7K0KJD9"/>
<comment type="caution">
    <text evidence="7">The sequence shown here is derived from an EMBL/GenBank/DDBJ whole genome shotgun (WGS) entry which is preliminary data.</text>
</comment>
<dbReference type="Pfam" id="PF13186">
    <property type="entry name" value="SPASM"/>
    <property type="match status" value="1"/>
</dbReference>
<evidence type="ECO:0000256" key="2">
    <source>
        <dbReference type="ARBA" id="ARBA00022691"/>
    </source>
</evidence>
<dbReference type="PROSITE" id="PS51918">
    <property type="entry name" value="RADICAL_SAM"/>
    <property type="match status" value="1"/>
</dbReference>
<dbReference type="NCBIfam" id="TIGR04085">
    <property type="entry name" value="rSAM_more_4Fe4S"/>
    <property type="match status" value="1"/>
</dbReference>
<dbReference type="GO" id="GO:0006783">
    <property type="term" value="P:heme biosynthetic process"/>
    <property type="evidence" value="ECO:0007669"/>
    <property type="project" value="TreeGrafter"/>
</dbReference>
<dbReference type="Gene3D" id="3.20.20.70">
    <property type="entry name" value="Aldolase class I"/>
    <property type="match status" value="1"/>
</dbReference>
<dbReference type="GO" id="GO:0051536">
    <property type="term" value="F:iron-sulfur cluster binding"/>
    <property type="evidence" value="ECO:0007669"/>
    <property type="project" value="UniProtKB-KW"/>
</dbReference>
<dbReference type="CDD" id="cd01335">
    <property type="entry name" value="Radical_SAM"/>
    <property type="match status" value="1"/>
</dbReference>
<keyword evidence="2" id="KW-0949">S-adenosyl-L-methionine</keyword>
<dbReference type="EMBL" id="VUNG01000075">
    <property type="protein sequence ID" value="MST86018.1"/>
    <property type="molecule type" value="Genomic_DNA"/>
</dbReference>
<proteinExistence type="predicted"/>
<dbReference type="Pfam" id="PF04055">
    <property type="entry name" value="Radical_SAM"/>
    <property type="match status" value="1"/>
</dbReference>
<dbReference type="InterPro" id="IPR058240">
    <property type="entry name" value="rSAM_sf"/>
</dbReference>
<evidence type="ECO:0000259" key="6">
    <source>
        <dbReference type="PROSITE" id="PS51918"/>
    </source>
</evidence>
<dbReference type="InterPro" id="IPR007197">
    <property type="entry name" value="rSAM"/>
</dbReference>
<dbReference type="PANTHER" id="PTHR11228:SF7">
    <property type="entry name" value="PQQA PEPTIDE CYCLASE"/>
    <property type="match status" value="1"/>
</dbReference>
<dbReference type="GO" id="GO:0003824">
    <property type="term" value="F:catalytic activity"/>
    <property type="evidence" value="ECO:0007669"/>
    <property type="project" value="InterPro"/>
</dbReference>
<evidence type="ECO:0000256" key="5">
    <source>
        <dbReference type="ARBA" id="ARBA00023014"/>
    </source>
</evidence>
<evidence type="ECO:0000256" key="3">
    <source>
        <dbReference type="ARBA" id="ARBA00022723"/>
    </source>
</evidence>
<keyword evidence="4" id="KW-0408">Iron</keyword>